<dbReference type="InterPro" id="IPR001829">
    <property type="entry name" value="Pili_assmbl_chaperone_bac"/>
</dbReference>
<reference evidence="9" key="1">
    <citation type="submission" date="2019-02" db="EMBL/GenBank/DDBJ databases">
        <authorList>
            <consortium name="Genoscope - CEA"/>
            <person name="William W."/>
        </authorList>
    </citation>
    <scope>NUCLEOTIDE SEQUENCE [LARGE SCALE GENOMIC DNA]</scope>
    <source>
        <strain evidence="9">YSy11</strain>
    </source>
</reference>
<proteinExistence type="inferred from homology"/>
<evidence type="ECO:0000256" key="2">
    <source>
        <dbReference type="ARBA" id="ARBA00007399"/>
    </source>
</evidence>
<evidence type="ECO:0000256" key="1">
    <source>
        <dbReference type="ARBA" id="ARBA00004418"/>
    </source>
</evidence>
<gene>
    <name evidence="9" type="ORF">PMYSY11_1214</name>
</gene>
<dbReference type="InterPro" id="IPR016148">
    <property type="entry name" value="Pili_assmbl_chaperone_C"/>
</dbReference>
<comment type="similarity">
    <text evidence="2">Belongs to the periplasmic pilus chaperone family.</text>
</comment>
<dbReference type="InterPro" id="IPR016147">
    <property type="entry name" value="Pili_assmbl_chaperone_N"/>
</dbReference>
<evidence type="ECO:0000313" key="9">
    <source>
        <dbReference type="EMBL" id="VEV96261.1"/>
    </source>
</evidence>
<keyword evidence="5" id="KW-0143">Chaperone</keyword>
<dbReference type="InterPro" id="IPR036316">
    <property type="entry name" value="Pili_assmbl_chap_C_dom_sf"/>
</dbReference>
<keyword evidence="3 6" id="KW-0732">Signal</keyword>
<dbReference type="EMBL" id="LR215729">
    <property type="protein sequence ID" value="VEV96261.1"/>
    <property type="molecule type" value="Genomic_DNA"/>
</dbReference>
<evidence type="ECO:0000256" key="3">
    <source>
        <dbReference type="ARBA" id="ARBA00022729"/>
    </source>
</evidence>
<evidence type="ECO:0000259" key="7">
    <source>
        <dbReference type="Pfam" id="PF00345"/>
    </source>
</evidence>
<comment type="subcellular location">
    <subcellularLocation>
        <location evidence="1">Periplasm</location>
    </subcellularLocation>
</comment>
<dbReference type="SUPFAM" id="SSF49354">
    <property type="entry name" value="PapD-like"/>
    <property type="match status" value="1"/>
</dbReference>
<name>A0A653E192_9PSED</name>
<dbReference type="PRINTS" id="PR00969">
    <property type="entry name" value="CHAPERONPILI"/>
</dbReference>
<keyword evidence="4" id="KW-0574">Periplasm</keyword>
<evidence type="ECO:0008006" key="10">
    <source>
        <dbReference type="Google" id="ProtNLM"/>
    </source>
</evidence>
<dbReference type="PANTHER" id="PTHR30251">
    <property type="entry name" value="PILUS ASSEMBLY CHAPERONE"/>
    <property type="match status" value="1"/>
</dbReference>
<dbReference type="InterPro" id="IPR008962">
    <property type="entry name" value="PapD-like_sf"/>
</dbReference>
<evidence type="ECO:0000256" key="5">
    <source>
        <dbReference type="ARBA" id="ARBA00023186"/>
    </source>
</evidence>
<feature type="chain" id="PRO_5024951122" description="Fimbrial chaperone protein" evidence="6">
    <location>
        <begin position="38"/>
        <end position="239"/>
    </location>
</feature>
<dbReference type="InterPro" id="IPR050643">
    <property type="entry name" value="Periplasmic_pilus_chap"/>
</dbReference>
<evidence type="ECO:0000256" key="4">
    <source>
        <dbReference type="ARBA" id="ARBA00022764"/>
    </source>
</evidence>
<dbReference type="AlphaFoldDB" id="A0A653E192"/>
<dbReference type="SUPFAM" id="SSF49584">
    <property type="entry name" value="Periplasmic chaperone C-domain"/>
    <property type="match status" value="1"/>
</dbReference>
<dbReference type="Pfam" id="PF02753">
    <property type="entry name" value="PapD_C"/>
    <property type="match status" value="1"/>
</dbReference>
<evidence type="ECO:0000256" key="6">
    <source>
        <dbReference type="SAM" id="SignalP"/>
    </source>
</evidence>
<dbReference type="Gene3D" id="2.60.40.10">
    <property type="entry name" value="Immunoglobulins"/>
    <property type="match status" value="2"/>
</dbReference>
<accession>A0A653E192</accession>
<dbReference type="PANTHER" id="PTHR30251:SF2">
    <property type="entry name" value="FIMBRIAL CHAPERONE YADV-RELATED"/>
    <property type="match status" value="1"/>
</dbReference>
<dbReference type="Pfam" id="PF00345">
    <property type="entry name" value="PapD_N"/>
    <property type="match status" value="1"/>
</dbReference>
<feature type="domain" description="Pili assembly chaperone N-terminal" evidence="7">
    <location>
        <begin position="39"/>
        <end position="152"/>
    </location>
</feature>
<dbReference type="GO" id="GO:0071555">
    <property type="term" value="P:cell wall organization"/>
    <property type="evidence" value="ECO:0007669"/>
    <property type="project" value="InterPro"/>
</dbReference>
<protein>
    <recommendedName>
        <fullName evidence="10">Fimbrial chaperone protein</fullName>
    </recommendedName>
</protein>
<organism evidence="9">
    <name type="scientific">Pseudomonas marincola</name>
    <dbReference type="NCBI Taxonomy" id="437900"/>
    <lineage>
        <taxon>Bacteria</taxon>
        <taxon>Pseudomonadati</taxon>
        <taxon>Pseudomonadota</taxon>
        <taxon>Gammaproteobacteria</taxon>
        <taxon>Pseudomonadales</taxon>
        <taxon>Pseudomonadaceae</taxon>
        <taxon>Pseudomonas</taxon>
    </lineage>
</organism>
<dbReference type="GO" id="GO:0030288">
    <property type="term" value="C:outer membrane-bounded periplasmic space"/>
    <property type="evidence" value="ECO:0007669"/>
    <property type="project" value="InterPro"/>
</dbReference>
<evidence type="ECO:0000259" key="8">
    <source>
        <dbReference type="Pfam" id="PF02753"/>
    </source>
</evidence>
<dbReference type="InterPro" id="IPR013783">
    <property type="entry name" value="Ig-like_fold"/>
</dbReference>
<feature type="signal peptide" evidence="6">
    <location>
        <begin position="1"/>
        <end position="37"/>
    </location>
</feature>
<sequence length="239" mass="26365">MSTQRQANCTQRKSHIAKRLSLCACVMTLLCSTMANAAFSLNRTRVIVPEGSSSSVQVTNNSELWYGLQAWLENEDGNDAGSLVVVSPQIQKVAPGGKVVLRLMTFSPPSDREQLYYLNVQELPPSDSAADKNKLSMAIRTRIKVLIRPAQIAGDRKNAEAKVTATQTREGLKLVNTTPYYFSIPQIMVNKKGIKTPETAVFAPFQTTVLPQIKQKASSIDIMYLSDFGDVRKSLILVK</sequence>
<feature type="domain" description="Pili assembly chaperone C-terminal" evidence="8">
    <location>
        <begin position="175"/>
        <end position="231"/>
    </location>
</feature>